<dbReference type="OrthoDB" id="9783445at2"/>
<dbReference type="SUPFAM" id="SSF49503">
    <property type="entry name" value="Cupredoxins"/>
    <property type="match status" value="1"/>
</dbReference>
<dbReference type="InterPro" id="IPR006332">
    <property type="entry name" value="QoxA"/>
</dbReference>
<comment type="catalytic activity">
    <reaction evidence="1 14">
        <text>2 a quinol + O2 = 2 a quinone + 2 H2O</text>
        <dbReference type="Rhea" id="RHEA:55376"/>
        <dbReference type="ChEBI" id="CHEBI:15377"/>
        <dbReference type="ChEBI" id="CHEBI:15379"/>
        <dbReference type="ChEBI" id="CHEBI:24646"/>
        <dbReference type="ChEBI" id="CHEBI:132124"/>
    </reaction>
</comment>
<evidence type="ECO:0000256" key="12">
    <source>
        <dbReference type="ARBA" id="ARBA00023002"/>
    </source>
</evidence>
<evidence type="ECO:0000256" key="6">
    <source>
        <dbReference type="ARBA" id="ARBA00022475"/>
    </source>
</evidence>
<dbReference type="PANTHER" id="PTHR22888">
    <property type="entry name" value="CYTOCHROME C OXIDASE, SUBUNIT II"/>
    <property type="match status" value="1"/>
</dbReference>
<gene>
    <name evidence="19" type="ORF">SAMN05216389_101118</name>
</gene>
<dbReference type="AlphaFoldDB" id="A0A1H9Y2L5"/>
<dbReference type="Pfam" id="PF02790">
    <property type="entry name" value="COX2_TM"/>
    <property type="match status" value="1"/>
</dbReference>
<evidence type="ECO:0000259" key="18">
    <source>
        <dbReference type="PROSITE" id="PS50999"/>
    </source>
</evidence>
<organism evidence="19 20">
    <name type="scientific">Oceanobacillus limi</name>
    <dbReference type="NCBI Taxonomy" id="930131"/>
    <lineage>
        <taxon>Bacteria</taxon>
        <taxon>Bacillati</taxon>
        <taxon>Bacillota</taxon>
        <taxon>Bacilli</taxon>
        <taxon>Bacillales</taxon>
        <taxon>Bacillaceae</taxon>
        <taxon>Oceanobacillus</taxon>
    </lineage>
</organism>
<feature type="region of interest" description="Disordered" evidence="15">
    <location>
        <begin position="265"/>
        <end position="314"/>
    </location>
</feature>
<dbReference type="GO" id="GO:0016682">
    <property type="term" value="F:oxidoreductase activity, acting on diphenols and related substances as donors, oxygen as acceptor"/>
    <property type="evidence" value="ECO:0007669"/>
    <property type="project" value="InterPro"/>
</dbReference>
<dbReference type="PROSITE" id="PS51257">
    <property type="entry name" value="PROKAR_LIPOPROTEIN"/>
    <property type="match status" value="1"/>
</dbReference>
<dbReference type="InterPro" id="IPR036257">
    <property type="entry name" value="Cyt_c_oxidase_su2_TM_sf"/>
</dbReference>
<keyword evidence="11 16" id="KW-1133">Transmembrane helix</keyword>
<proteinExistence type="inferred from homology"/>
<dbReference type="InterPro" id="IPR045187">
    <property type="entry name" value="CcO_II"/>
</dbReference>
<feature type="compositionally biased region" description="Basic and acidic residues" evidence="15">
    <location>
        <begin position="288"/>
        <end position="314"/>
    </location>
</feature>
<evidence type="ECO:0000256" key="13">
    <source>
        <dbReference type="ARBA" id="ARBA00023136"/>
    </source>
</evidence>
<evidence type="ECO:0000313" key="20">
    <source>
        <dbReference type="Proteomes" id="UP000198618"/>
    </source>
</evidence>
<protein>
    <recommendedName>
        <fullName evidence="4 14">Quinol oxidase subunit 2</fullName>
        <ecNumber evidence="14">1.10.3.-</ecNumber>
    </recommendedName>
</protein>
<keyword evidence="9" id="KW-0732">Signal</keyword>
<dbReference type="EMBL" id="FOHE01000001">
    <property type="protein sequence ID" value="SES62548.1"/>
    <property type="molecule type" value="Genomic_DNA"/>
</dbReference>
<dbReference type="PANTHER" id="PTHR22888:SF18">
    <property type="entry name" value="CYTOCHROME BO(3) UBIQUINOL OXIDASE SUBUNIT 2"/>
    <property type="match status" value="1"/>
</dbReference>
<reference evidence="19 20" key="1">
    <citation type="submission" date="2016-10" db="EMBL/GenBank/DDBJ databases">
        <authorList>
            <person name="de Groot N.N."/>
        </authorList>
    </citation>
    <scope>NUCLEOTIDE SEQUENCE [LARGE SCALE GENOMIC DNA]</scope>
    <source>
        <strain evidence="19 20">IBRC-M 10780</strain>
    </source>
</reference>
<keyword evidence="6 14" id="KW-1003">Cell membrane</keyword>
<keyword evidence="8 16" id="KW-0812">Transmembrane</keyword>
<dbReference type="InterPro" id="IPR011759">
    <property type="entry name" value="Cyt_c_oxidase_su2_TM_dom"/>
</dbReference>
<keyword evidence="10 14" id="KW-0249">Electron transport</keyword>
<evidence type="ECO:0000256" key="4">
    <source>
        <dbReference type="ARBA" id="ARBA00016131"/>
    </source>
</evidence>
<evidence type="ECO:0000313" key="19">
    <source>
        <dbReference type="EMBL" id="SES62548.1"/>
    </source>
</evidence>
<evidence type="ECO:0000256" key="5">
    <source>
        <dbReference type="ARBA" id="ARBA00022448"/>
    </source>
</evidence>
<dbReference type="Gene3D" id="2.60.40.420">
    <property type="entry name" value="Cupredoxins - blue copper proteins"/>
    <property type="match status" value="1"/>
</dbReference>
<dbReference type="Gene3D" id="1.10.287.90">
    <property type="match status" value="1"/>
</dbReference>
<feature type="transmembrane region" description="Helical" evidence="16">
    <location>
        <begin position="85"/>
        <end position="106"/>
    </location>
</feature>
<dbReference type="NCBIfam" id="TIGR01432">
    <property type="entry name" value="QOXA"/>
    <property type="match status" value="1"/>
</dbReference>
<dbReference type="PROSITE" id="PS50999">
    <property type="entry name" value="COX2_TM"/>
    <property type="match status" value="1"/>
</dbReference>
<evidence type="ECO:0000256" key="8">
    <source>
        <dbReference type="ARBA" id="ARBA00022692"/>
    </source>
</evidence>
<evidence type="ECO:0000256" key="15">
    <source>
        <dbReference type="SAM" id="MobiDB-lite"/>
    </source>
</evidence>
<dbReference type="GO" id="GO:0004129">
    <property type="term" value="F:cytochrome-c oxidase activity"/>
    <property type="evidence" value="ECO:0007669"/>
    <property type="project" value="UniProtKB-UniRule"/>
</dbReference>
<dbReference type="InterPro" id="IPR006333">
    <property type="entry name" value="Cyt_o_ubiquinol_oxidase_su2"/>
</dbReference>
<dbReference type="InterPro" id="IPR002429">
    <property type="entry name" value="CcO_II-like_C"/>
</dbReference>
<evidence type="ECO:0000259" key="17">
    <source>
        <dbReference type="PROSITE" id="PS50857"/>
    </source>
</evidence>
<comment type="function">
    <text evidence="14">Catalyzes quinol oxidation with the concomitant reduction of oxygen to water. Subunit II transfers the electrons from a quinol to the binuclear center of the catalytic subunit I.</text>
</comment>
<dbReference type="Proteomes" id="UP000198618">
    <property type="component" value="Unassembled WGS sequence"/>
</dbReference>
<accession>A0A1H9Y2L5</accession>
<dbReference type="GO" id="GO:0005886">
    <property type="term" value="C:plasma membrane"/>
    <property type="evidence" value="ECO:0007669"/>
    <property type="project" value="UniProtKB-SubCell"/>
</dbReference>
<keyword evidence="20" id="KW-1185">Reference proteome</keyword>
<keyword evidence="12 14" id="KW-0560">Oxidoreductase</keyword>
<keyword evidence="5 14" id="KW-0813">Transport</keyword>
<keyword evidence="7 14" id="KW-0679">Respiratory chain</keyword>
<keyword evidence="13 14" id="KW-0472">Membrane</keyword>
<comment type="similarity">
    <text evidence="3 14">Belongs to the cytochrome c oxidase subunit 2 family.</text>
</comment>
<dbReference type="STRING" id="930131.SAMN05216389_101118"/>
<dbReference type="EC" id="1.10.3.-" evidence="14"/>
<evidence type="ECO:0000256" key="10">
    <source>
        <dbReference type="ARBA" id="ARBA00022982"/>
    </source>
</evidence>
<evidence type="ECO:0000256" key="11">
    <source>
        <dbReference type="ARBA" id="ARBA00022989"/>
    </source>
</evidence>
<dbReference type="SUPFAM" id="SSF81464">
    <property type="entry name" value="Cytochrome c oxidase subunit II-like, transmembrane region"/>
    <property type="match status" value="1"/>
</dbReference>
<name>A0A1H9Y2L5_9BACI</name>
<dbReference type="PIRSF" id="PIRSF000292">
    <property type="entry name" value="Ubi_od_II"/>
    <property type="match status" value="1"/>
</dbReference>
<evidence type="ECO:0000256" key="14">
    <source>
        <dbReference type="PIRNR" id="PIRNR000292"/>
    </source>
</evidence>
<feature type="domain" description="Cytochrome oxidase subunit II transmembrane region profile" evidence="18">
    <location>
        <begin position="18"/>
        <end position="116"/>
    </location>
</feature>
<dbReference type="GO" id="GO:0042773">
    <property type="term" value="P:ATP synthesis coupled electron transport"/>
    <property type="evidence" value="ECO:0007669"/>
    <property type="project" value="TreeGrafter"/>
</dbReference>
<feature type="transmembrane region" description="Helical" evidence="16">
    <location>
        <begin position="40"/>
        <end position="64"/>
    </location>
</feature>
<dbReference type="InterPro" id="IPR034227">
    <property type="entry name" value="CuRO_UO_II"/>
</dbReference>
<dbReference type="CDD" id="cd04212">
    <property type="entry name" value="CuRO_UO_II"/>
    <property type="match status" value="1"/>
</dbReference>
<evidence type="ECO:0000256" key="3">
    <source>
        <dbReference type="ARBA" id="ARBA00007866"/>
    </source>
</evidence>
<feature type="domain" description="Cytochrome oxidase subunit II copper A binding" evidence="17">
    <location>
        <begin position="122"/>
        <end position="234"/>
    </location>
</feature>
<comment type="subcellular location">
    <subcellularLocation>
        <location evidence="2">Cell membrane</location>
        <topology evidence="2">Multi-pass membrane protein</topology>
    </subcellularLocation>
</comment>
<sequence length="314" mass="35265">MKLKWILLSLFITISTVLIGCEPVLVLDPKGPQAETTANVIWLSIATMAFIVIVVFVLLVIILVKYRASKQREDYEPPHIEGNHILEGIIVGIPVLIIIFLSIVSVKSTYEVESVPEGYEDQEPLVIYASSSNWKWHFSYPEQDIETVNYVFIPTDRRVEFRLYSFGPITSFWIPQLAGQKYAMADMVTTIHLAAEAPGEYMGRNANFSGEGFAENIFNVTALSHDEFNTWVDEIHATAEPLTEETFDRLLEPGHLGQMTFTGTHLEFSPAPEGEHGGHNHGPSESSDMEHDHSDHDDHGGNDDHGEHDHDSHE</sequence>
<evidence type="ECO:0000256" key="7">
    <source>
        <dbReference type="ARBA" id="ARBA00022660"/>
    </source>
</evidence>
<dbReference type="GO" id="GO:0009486">
    <property type="term" value="F:cytochrome bo3 ubiquinol oxidase activity"/>
    <property type="evidence" value="ECO:0007669"/>
    <property type="project" value="InterPro"/>
</dbReference>
<dbReference type="RefSeq" id="WP_090865732.1">
    <property type="nucleotide sequence ID" value="NZ_FOHE01000001.1"/>
</dbReference>
<evidence type="ECO:0000256" key="2">
    <source>
        <dbReference type="ARBA" id="ARBA00004651"/>
    </source>
</evidence>
<evidence type="ECO:0000256" key="16">
    <source>
        <dbReference type="SAM" id="Phobius"/>
    </source>
</evidence>
<evidence type="ECO:0000256" key="9">
    <source>
        <dbReference type="ARBA" id="ARBA00022729"/>
    </source>
</evidence>
<dbReference type="PROSITE" id="PS50857">
    <property type="entry name" value="COX2_CUA"/>
    <property type="match status" value="1"/>
</dbReference>
<evidence type="ECO:0000256" key="1">
    <source>
        <dbReference type="ARBA" id="ARBA00000725"/>
    </source>
</evidence>
<dbReference type="InterPro" id="IPR008972">
    <property type="entry name" value="Cupredoxin"/>
</dbReference>
<dbReference type="GO" id="GO:0005507">
    <property type="term" value="F:copper ion binding"/>
    <property type="evidence" value="ECO:0007669"/>
    <property type="project" value="InterPro"/>
</dbReference>